<dbReference type="InterPro" id="IPR039426">
    <property type="entry name" value="TonB-dep_rcpt-like"/>
</dbReference>
<dbReference type="PROSITE" id="PS52016">
    <property type="entry name" value="TONB_DEPENDENT_REC_3"/>
    <property type="match status" value="1"/>
</dbReference>
<dbReference type="GO" id="GO:0044718">
    <property type="term" value="P:siderophore transmembrane transport"/>
    <property type="evidence" value="ECO:0007669"/>
    <property type="project" value="TreeGrafter"/>
</dbReference>
<evidence type="ECO:0000256" key="7">
    <source>
        <dbReference type="PROSITE-ProRule" id="PRU01360"/>
    </source>
</evidence>
<organism evidence="10 11">
    <name type="scientific">Fibrella aestuarina BUZ 2</name>
    <dbReference type="NCBI Taxonomy" id="1166018"/>
    <lineage>
        <taxon>Bacteria</taxon>
        <taxon>Pseudomonadati</taxon>
        <taxon>Bacteroidota</taxon>
        <taxon>Cytophagia</taxon>
        <taxon>Cytophagales</taxon>
        <taxon>Spirosomataceae</taxon>
        <taxon>Fibrella</taxon>
    </lineage>
</organism>
<feature type="domain" description="TonB-dependent receptor plug" evidence="9">
    <location>
        <begin position="54"/>
        <end position="161"/>
    </location>
</feature>
<dbReference type="InterPro" id="IPR012910">
    <property type="entry name" value="Plug_dom"/>
</dbReference>
<dbReference type="SUPFAM" id="SSF56935">
    <property type="entry name" value="Porins"/>
    <property type="match status" value="1"/>
</dbReference>
<dbReference type="InterPro" id="IPR037066">
    <property type="entry name" value="Plug_dom_sf"/>
</dbReference>
<dbReference type="GO" id="GO:0009279">
    <property type="term" value="C:cell outer membrane"/>
    <property type="evidence" value="ECO:0007669"/>
    <property type="project" value="UniProtKB-SubCell"/>
</dbReference>
<dbReference type="Pfam" id="PF07715">
    <property type="entry name" value="Plug"/>
    <property type="match status" value="1"/>
</dbReference>
<proteinExistence type="inferred from homology"/>
<evidence type="ECO:0000256" key="4">
    <source>
        <dbReference type="ARBA" id="ARBA00022692"/>
    </source>
</evidence>
<name>I0KCG8_9BACT</name>
<dbReference type="KEGG" id="fae:FAES_3814"/>
<accession>I0KCG8</accession>
<dbReference type="GO" id="GO:0015344">
    <property type="term" value="F:siderophore uptake transmembrane transporter activity"/>
    <property type="evidence" value="ECO:0007669"/>
    <property type="project" value="TreeGrafter"/>
</dbReference>
<dbReference type="eggNOG" id="COG4772">
    <property type="taxonomic scope" value="Bacteria"/>
</dbReference>
<keyword evidence="4 7" id="KW-0812">Transmembrane</keyword>
<dbReference type="EMBL" id="HE796683">
    <property type="protein sequence ID" value="CCH01821.1"/>
    <property type="molecule type" value="Genomic_DNA"/>
</dbReference>
<dbReference type="PANTHER" id="PTHR30069">
    <property type="entry name" value="TONB-DEPENDENT OUTER MEMBRANE RECEPTOR"/>
    <property type="match status" value="1"/>
</dbReference>
<keyword evidence="3 7" id="KW-1134">Transmembrane beta strand</keyword>
<dbReference type="PATRIC" id="fig|1166018.3.peg.5600"/>
<evidence type="ECO:0000256" key="3">
    <source>
        <dbReference type="ARBA" id="ARBA00022452"/>
    </source>
</evidence>
<evidence type="ECO:0000256" key="8">
    <source>
        <dbReference type="SAM" id="SignalP"/>
    </source>
</evidence>
<comment type="subcellular location">
    <subcellularLocation>
        <location evidence="1 7">Cell outer membrane</location>
        <topology evidence="1 7">Multi-pass membrane protein</topology>
    </subcellularLocation>
</comment>
<keyword evidence="2 7" id="KW-0813">Transport</keyword>
<evidence type="ECO:0000256" key="6">
    <source>
        <dbReference type="ARBA" id="ARBA00023237"/>
    </source>
</evidence>
<dbReference type="HOGENOM" id="CLU_008287_13_2_10"/>
<reference evidence="10 11" key="1">
    <citation type="journal article" date="2012" name="J. Bacteriol.">
        <title>Genome Sequence of Fibrella aestuarina BUZ 2T, a Filamentous Marine Bacterium.</title>
        <authorList>
            <person name="Filippini M."/>
            <person name="Qi W."/>
            <person name="Blom J."/>
            <person name="Goesmann A."/>
            <person name="Smits T.H."/>
            <person name="Bagheri H.C."/>
        </authorList>
    </citation>
    <scope>NUCLEOTIDE SEQUENCE [LARGE SCALE GENOMIC DNA]</scope>
    <source>
        <strain evidence="11">BUZ 2T</strain>
    </source>
</reference>
<evidence type="ECO:0000313" key="10">
    <source>
        <dbReference type="EMBL" id="CCH01821.1"/>
    </source>
</evidence>
<protein>
    <submittedName>
        <fullName evidence="10">Putative tonB-dependent receptor yncD</fullName>
    </submittedName>
</protein>
<feature type="chain" id="PRO_5003630469" evidence="8">
    <location>
        <begin position="21"/>
        <end position="701"/>
    </location>
</feature>
<evidence type="ECO:0000256" key="2">
    <source>
        <dbReference type="ARBA" id="ARBA00022448"/>
    </source>
</evidence>
<keyword evidence="5 7" id="KW-0472">Membrane</keyword>
<sequence>MHICTLRNGFLWLFSMPVAAQPLTQAAEVAQDTLTARPLTEVVVRAYESNRSLLSTGAAIGVLSQRDLNQRFATPTLVPALNTLPGVRMDERSPGSYRLSIRGSLIRSPFGVRNVKVYYDNMPLTDAGGNTPLNSLDPRMLGRIEVIKGPSGSLYGANTGGTVLLGGPSATPGTQSAEVGYLAGAYGLRGFSALAQTAGDRSNATLSVNHLQSDGYRTQSLMTRDNVAFTGKIGLGEKQSLSALLLYTDLRYQTPGGLTEAQFRTDPRAARPATRTLPGSVEQQAGIFQKTGYAGLVHTANWNTHWQTNAVVYGSLTNLENPFITNYEKRTDRGYGGRVVARFSQPIEGGFGLVTSFGGELQRNRTGSLNYGNRGGQIDTLQTDDALWATQGSLFLQSELTLPYGLILTAGVSRNQLTYDFTRYRQGRFPGPGPQNRAFDPVWLGRLSVLKALGEKAGLYLNVSSGYSGPTSQEMLSSAGFFNATLNPERGQQAELGLRGRLVDRLQFDLVGYTLKLRETIVRRSQENGAEFFVNAGRTDQYGLETYLSYDLLRPEPGQRGASLKLWQSLTLSNYRYRDYQQLTTDLSGNRVPGVAPVAGVWGIDAALPAGFYAYVTFQFLPPFALNDANTAMSDPTRQLQATVGYRRAIGKHLTANLYAGGDNLLDQTYSIGYDLNAVGNRYYNAAPRRNFTVGLRLGIK</sequence>
<evidence type="ECO:0000313" key="11">
    <source>
        <dbReference type="Proteomes" id="UP000011058"/>
    </source>
</evidence>
<dbReference type="Gene3D" id="2.40.170.20">
    <property type="entry name" value="TonB-dependent receptor, beta-barrel domain"/>
    <property type="match status" value="1"/>
</dbReference>
<dbReference type="AlphaFoldDB" id="I0KCG8"/>
<keyword evidence="10" id="KW-0675">Receptor</keyword>
<keyword evidence="11" id="KW-1185">Reference proteome</keyword>
<comment type="similarity">
    <text evidence="7">Belongs to the TonB-dependent receptor family.</text>
</comment>
<dbReference type="PANTHER" id="PTHR30069:SF40">
    <property type="entry name" value="TONB-DEPENDENT RECEPTOR NMB0964-RELATED"/>
    <property type="match status" value="1"/>
</dbReference>
<keyword evidence="8" id="KW-0732">Signal</keyword>
<evidence type="ECO:0000256" key="1">
    <source>
        <dbReference type="ARBA" id="ARBA00004571"/>
    </source>
</evidence>
<dbReference type="STRING" id="1166018.FAES_3814"/>
<evidence type="ECO:0000259" key="9">
    <source>
        <dbReference type="Pfam" id="PF07715"/>
    </source>
</evidence>
<dbReference type="Proteomes" id="UP000011058">
    <property type="component" value="Chromosome"/>
</dbReference>
<feature type="signal peptide" evidence="8">
    <location>
        <begin position="1"/>
        <end position="20"/>
    </location>
</feature>
<evidence type="ECO:0000256" key="5">
    <source>
        <dbReference type="ARBA" id="ARBA00023136"/>
    </source>
</evidence>
<dbReference type="RefSeq" id="WP_015332920.1">
    <property type="nucleotide sequence ID" value="NC_020054.1"/>
</dbReference>
<gene>
    <name evidence="10" type="primary">yncD</name>
    <name evidence="10" type="ORF">FAES_3814</name>
</gene>
<dbReference type="InterPro" id="IPR036942">
    <property type="entry name" value="Beta-barrel_TonB_sf"/>
</dbReference>
<dbReference type="Gene3D" id="2.170.130.10">
    <property type="entry name" value="TonB-dependent receptor, plug domain"/>
    <property type="match status" value="1"/>
</dbReference>
<keyword evidence="6 7" id="KW-0998">Cell outer membrane</keyword>